<feature type="compositionally biased region" description="Basic and acidic residues" evidence="2">
    <location>
        <begin position="392"/>
        <end position="406"/>
    </location>
</feature>
<dbReference type="GO" id="GO:0005634">
    <property type="term" value="C:nucleus"/>
    <property type="evidence" value="ECO:0007669"/>
    <property type="project" value="TreeGrafter"/>
</dbReference>
<feature type="compositionally biased region" description="Basic and acidic residues" evidence="2">
    <location>
        <begin position="741"/>
        <end position="760"/>
    </location>
</feature>
<feature type="compositionally biased region" description="Low complexity" evidence="2">
    <location>
        <begin position="819"/>
        <end position="866"/>
    </location>
</feature>
<dbReference type="PRINTS" id="PR01217">
    <property type="entry name" value="PRICHEXTENSN"/>
</dbReference>
<feature type="region of interest" description="Disordered" evidence="2">
    <location>
        <begin position="228"/>
        <end position="247"/>
    </location>
</feature>
<feature type="compositionally biased region" description="Low complexity" evidence="2">
    <location>
        <begin position="873"/>
        <end position="885"/>
    </location>
</feature>
<feature type="compositionally biased region" description="Pro residues" evidence="2">
    <location>
        <begin position="435"/>
        <end position="469"/>
    </location>
</feature>
<dbReference type="SMART" id="SM00993">
    <property type="entry name" value="YL1_C"/>
    <property type="match status" value="1"/>
</dbReference>
<dbReference type="PANTHER" id="PTHR13275:SF4">
    <property type="entry name" value="VACUOLAR PROTEIN SORTING-ASSOCIATED PROTEIN 72 HOMOLOG"/>
    <property type="match status" value="1"/>
</dbReference>
<feature type="compositionally biased region" description="Polar residues" evidence="2">
    <location>
        <begin position="368"/>
        <end position="382"/>
    </location>
</feature>
<protein>
    <recommendedName>
        <fullName evidence="3">Vps72/YL1 C-terminal domain-containing protein</fullName>
    </recommendedName>
</protein>
<feature type="compositionally biased region" description="Basic and acidic residues" evidence="2">
    <location>
        <begin position="322"/>
        <end position="349"/>
    </location>
</feature>
<dbReference type="OrthoDB" id="3942062at2759"/>
<feature type="region of interest" description="Disordered" evidence="2">
    <location>
        <begin position="734"/>
        <end position="885"/>
    </location>
</feature>
<dbReference type="PANTHER" id="PTHR13275">
    <property type="entry name" value="YL-1 PROTEIN TRANSCRIPTION FACTOR-LIKE 1"/>
    <property type="match status" value="1"/>
</dbReference>
<feature type="compositionally biased region" description="Acidic residues" evidence="2">
    <location>
        <begin position="75"/>
        <end position="101"/>
    </location>
</feature>
<feature type="region of interest" description="Disordered" evidence="2">
    <location>
        <begin position="309"/>
        <end position="636"/>
    </location>
</feature>
<feature type="compositionally biased region" description="Basic and acidic residues" evidence="2">
    <location>
        <begin position="126"/>
        <end position="138"/>
    </location>
</feature>
<comment type="similarity">
    <text evidence="1">Belongs to the VPS72/YL1 family.</text>
</comment>
<name>A0A9W8WEP4_9HYPO</name>
<dbReference type="AlphaFoldDB" id="A0A9W8WEP4"/>
<accession>A0A9W8WEP4</accession>
<comment type="caution">
    <text evidence="4">The sequence shown here is derived from an EMBL/GenBank/DDBJ whole genome shotgun (WGS) entry which is preliminary data.</text>
</comment>
<organism evidence="4 5">
    <name type="scientific">Fusarium piperis</name>
    <dbReference type="NCBI Taxonomy" id="1435070"/>
    <lineage>
        <taxon>Eukaryota</taxon>
        <taxon>Fungi</taxon>
        <taxon>Dikarya</taxon>
        <taxon>Ascomycota</taxon>
        <taxon>Pezizomycotina</taxon>
        <taxon>Sordariomycetes</taxon>
        <taxon>Hypocreomycetidae</taxon>
        <taxon>Hypocreales</taxon>
        <taxon>Nectriaceae</taxon>
        <taxon>Fusarium</taxon>
        <taxon>Fusarium solani species complex</taxon>
    </lineage>
</organism>
<feature type="domain" description="Vps72/YL1 C-terminal" evidence="3">
    <location>
        <begin position="674"/>
        <end position="703"/>
    </location>
</feature>
<dbReference type="Pfam" id="PF05764">
    <property type="entry name" value="YL1"/>
    <property type="match status" value="1"/>
</dbReference>
<evidence type="ECO:0000313" key="5">
    <source>
        <dbReference type="Proteomes" id="UP001140502"/>
    </source>
</evidence>
<evidence type="ECO:0000256" key="1">
    <source>
        <dbReference type="ARBA" id="ARBA00006832"/>
    </source>
</evidence>
<evidence type="ECO:0000256" key="2">
    <source>
        <dbReference type="SAM" id="MobiDB-lite"/>
    </source>
</evidence>
<evidence type="ECO:0000313" key="4">
    <source>
        <dbReference type="EMBL" id="KAJ4322287.1"/>
    </source>
</evidence>
<dbReference type="Pfam" id="PF08265">
    <property type="entry name" value="YL1_C"/>
    <property type="match status" value="1"/>
</dbReference>
<dbReference type="InterPro" id="IPR046757">
    <property type="entry name" value="YL1_N"/>
</dbReference>
<sequence>METESNPLEMGTPRSSSLSSLSDSDSDSETAKNLQRRGNDSDSQTNNEDKIEWLATTRKRRSTAGNRMKSMLANEEPDSDLELLFAEDENDQGFSDVDENASDVHMDSSSDDEDNDNNNDDDLEGEKELERQAKERRAAQRKRKAQEAIPAKFRKKVRIDPTTKTPAAPTRPPPRPKKKSERTSWLPSPADLPTRASSRQTTRLSKEQLHQQMVEREARRLKQVAQMQKKAARLEAMKKPPMTQEERLREAAIVEKRNSKSLNRWEVAEKQREEERRAKLAALHQRTLKGPVITFWSGIGEWMSRHMVIEEPAKEKRKRGEKAKGKDKDKDKSKSQDKIPAGEEKKDGNQDGITAADGASSKPKGEESQPQQAQHQPSTTPSLEPAAAPSAKEADSSIETKVDDAVAKPGDPPSTAPETTSPTLKTEEPSRSMAMPPPPPPSGLAIPAPQPPSSTTPIPTPPPPSPLAPPTSGLAAPPPLPATASPDTTQQSIMTPPSGLARPPEPKPSGVLAAPILAPPLGISVNGTVAPMMGFSNPKSNVLAPPNTSQGVVPPTLSAIAPPHPSLSPPVTASPAPKPAPATSPSTINVAPKDAQPQPVSKPSDLPTKPPNADPSAAPNPPEAEPQPPQPSTGARNAMVFQNFDNNALKDRTIQTQIIFGRKMNKLPKPSPAPLCVITNHPARYRDPRTGLPYYNAYAYREIQRLIRNEYRWSCALNAWVGSGTYAARGVPERFLNPNKKGPEKKEPAPGDEAKGEALKTTDATPAPKGPDATAGAQVPENKMNTVKEEPKPSPIPQPDTAKATVQVNPVAPSNLAQPPTTGPSTSAPAPAPALAPSSTPVLAAPTFAPPASASAPAPQPQLQAPTNPPPTVVGAAPAPSQEAK</sequence>
<evidence type="ECO:0000259" key="3">
    <source>
        <dbReference type="SMART" id="SM00993"/>
    </source>
</evidence>
<dbReference type="Proteomes" id="UP001140502">
    <property type="component" value="Unassembled WGS sequence"/>
</dbReference>
<dbReference type="EMBL" id="JAPEUR010000084">
    <property type="protein sequence ID" value="KAJ4322287.1"/>
    <property type="molecule type" value="Genomic_DNA"/>
</dbReference>
<feature type="compositionally biased region" description="Basic and acidic residues" evidence="2">
    <location>
        <begin position="232"/>
        <end position="247"/>
    </location>
</feature>
<feature type="region of interest" description="Disordered" evidence="2">
    <location>
        <begin position="1"/>
        <end position="212"/>
    </location>
</feature>
<feature type="compositionally biased region" description="Pro residues" evidence="2">
    <location>
        <begin position="608"/>
        <end position="631"/>
    </location>
</feature>
<feature type="compositionally biased region" description="Acidic residues" evidence="2">
    <location>
        <begin position="109"/>
        <end position="125"/>
    </location>
</feature>
<dbReference type="InterPro" id="IPR013272">
    <property type="entry name" value="Vps72/YL1_C"/>
</dbReference>
<keyword evidence="5" id="KW-1185">Reference proteome</keyword>
<reference evidence="4" key="1">
    <citation type="submission" date="2022-10" db="EMBL/GenBank/DDBJ databases">
        <title>Tapping the CABI collections for fungal endophytes: first genome assemblies for Collariella, Neodidymelliopsis, Ascochyta clinopodiicola, Didymella pomorum, Didymosphaeria variabile, Neocosmospora piperis and Neocucurbitaria cava.</title>
        <authorList>
            <person name="Hill R."/>
        </authorList>
    </citation>
    <scope>NUCLEOTIDE SEQUENCE</scope>
    <source>
        <strain evidence="4">IMI 366586</strain>
    </source>
</reference>
<gene>
    <name evidence="4" type="ORF">N0V84_004879</name>
</gene>
<proteinExistence type="inferred from homology"/>